<evidence type="ECO:0000313" key="1">
    <source>
        <dbReference type="EMBL" id="SVB38408.1"/>
    </source>
</evidence>
<proteinExistence type="predicted"/>
<name>A0A382DJ47_9ZZZZ</name>
<accession>A0A382DJ47</accession>
<reference evidence="1" key="1">
    <citation type="submission" date="2018-05" db="EMBL/GenBank/DDBJ databases">
        <authorList>
            <person name="Lanie J.A."/>
            <person name="Ng W.-L."/>
            <person name="Kazmierczak K.M."/>
            <person name="Andrzejewski T.M."/>
            <person name="Davidsen T.M."/>
            <person name="Wayne K.J."/>
            <person name="Tettelin H."/>
            <person name="Glass J.I."/>
            <person name="Rusch D."/>
            <person name="Podicherti R."/>
            <person name="Tsui H.-C.T."/>
            <person name="Winkler M.E."/>
        </authorList>
    </citation>
    <scope>NUCLEOTIDE SEQUENCE</scope>
</reference>
<protein>
    <submittedName>
        <fullName evidence="1">Uncharacterized protein</fullName>
    </submittedName>
</protein>
<gene>
    <name evidence="1" type="ORF">METZ01_LOCUS191262</name>
</gene>
<dbReference type="AlphaFoldDB" id="A0A382DJ47"/>
<organism evidence="1">
    <name type="scientific">marine metagenome</name>
    <dbReference type="NCBI Taxonomy" id="408172"/>
    <lineage>
        <taxon>unclassified sequences</taxon>
        <taxon>metagenomes</taxon>
        <taxon>ecological metagenomes</taxon>
    </lineage>
</organism>
<dbReference type="EMBL" id="UINC01039636">
    <property type="protein sequence ID" value="SVB38408.1"/>
    <property type="molecule type" value="Genomic_DNA"/>
</dbReference>
<sequence>MEVSVGQLVSGTIISSDSDDGEWKSQTYVIDVRECVAYEFELTSVGDGTVGVWNSEASDYIVETSLIVTNRSATFIFEGGGSQKLHLQSPKSDVPSPFTFKVTIR</sequence>